<evidence type="ECO:0000256" key="1">
    <source>
        <dbReference type="SAM" id="Coils"/>
    </source>
</evidence>
<gene>
    <name evidence="2" type="ORF">HERILL_LOCUS5694</name>
</gene>
<dbReference type="OrthoDB" id="8036393at2759"/>
<keyword evidence="1" id="KW-0175">Coiled coil</keyword>
<reference evidence="2 3" key="1">
    <citation type="submission" date="2020-11" db="EMBL/GenBank/DDBJ databases">
        <authorList>
            <person name="Wallbank WR R."/>
            <person name="Pardo Diaz C."/>
            <person name="Kozak K."/>
            <person name="Martin S."/>
            <person name="Jiggins C."/>
            <person name="Moest M."/>
            <person name="Warren A I."/>
            <person name="Generalovic N T."/>
            <person name="Byers J.R.P. K."/>
            <person name="Montejo-Kovacevich G."/>
            <person name="Yen C E."/>
        </authorList>
    </citation>
    <scope>NUCLEOTIDE SEQUENCE [LARGE SCALE GENOMIC DNA]</scope>
</reference>
<dbReference type="AlphaFoldDB" id="A0A7R8ULD1"/>
<name>A0A7R8ULD1_HERIL</name>
<evidence type="ECO:0000313" key="2">
    <source>
        <dbReference type="EMBL" id="CAD7082677.1"/>
    </source>
</evidence>
<accession>A0A7R8ULD1</accession>
<evidence type="ECO:0000313" key="3">
    <source>
        <dbReference type="Proteomes" id="UP000594454"/>
    </source>
</evidence>
<dbReference type="FunCoup" id="A0A7R8ULD1">
    <property type="interactions" value="27"/>
</dbReference>
<dbReference type="OMA" id="LHIHDFN"/>
<dbReference type="InParanoid" id="A0A7R8ULD1"/>
<organism evidence="2 3">
    <name type="scientific">Hermetia illucens</name>
    <name type="common">Black soldier fly</name>
    <dbReference type="NCBI Taxonomy" id="343691"/>
    <lineage>
        <taxon>Eukaryota</taxon>
        <taxon>Metazoa</taxon>
        <taxon>Ecdysozoa</taxon>
        <taxon>Arthropoda</taxon>
        <taxon>Hexapoda</taxon>
        <taxon>Insecta</taxon>
        <taxon>Pterygota</taxon>
        <taxon>Neoptera</taxon>
        <taxon>Endopterygota</taxon>
        <taxon>Diptera</taxon>
        <taxon>Brachycera</taxon>
        <taxon>Stratiomyomorpha</taxon>
        <taxon>Stratiomyidae</taxon>
        <taxon>Hermetiinae</taxon>
        <taxon>Hermetia</taxon>
    </lineage>
</organism>
<dbReference type="Proteomes" id="UP000594454">
    <property type="component" value="Chromosome 2"/>
</dbReference>
<dbReference type="EMBL" id="LR899010">
    <property type="protein sequence ID" value="CAD7082677.1"/>
    <property type="molecule type" value="Genomic_DNA"/>
</dbReference>
<feature type="coiled-coil region" evidence="1">
    <location>
        <begin position="80"/>
        <end position="107"/>
    </location>
</feature>
<proteinExistence type="predicted"/>
<sequence>MDQIKHCEEISSLVKLADEYERQLKMVGIDLSDMPEDCISLVNKYAEVKSKTNLHDLSASFLDEYYCMKMKEHIEHSHNKSRLGNDIKSLEDDIEQEMQMNKSLEEFLESVKTRIVTEDEMEKTKFMIEKQIDTLLTKHEKVFRLLKDFSLDHLIAKVDMLQAKRKQSK</sequence>
<keyword evidence="3" id="KW-1185">Reference proteome</keyword>
<protein>
    <submittedName>
        <fullName evidence="2">Uncharacterized protein</fullName>
    </submittedName>
</protein>